<organism evidence="5 6">
    <name type="scientific">Byssochlamys spectabilis</name>
    <name type="common">Paecilomyces variotii</name>
    <dbReference type="NCBI Taxonomy" id="264951"/>
    <lineage>
        <taxon>Eukaryota</taxon>
        <taxon>Fungi</taxon>
        <taxon>Dikarya</taxon>
        <taxon>Ascomycota</taxon>
        <taxon>Pezizomycotina</taxon>
        <taxon>Eurotiomycetes</taxon>
        <taxon>Eurotiomycetidae</taxon>
        <taxon>Eurotiales</taxon>
        <taxon>Thermoascaceae</taxon>
        <taxon>Paecilomyces</taxon>
    </lineage>
</organism>
<dbReference type="InterPro" id="IPR000651">
    <property type="entry name" value="Ras-like_Gua-exchang_fac_N"/>
</dbReference>
<feature type="domain" description="N-terminal Ras-GEF" evidence="4">
    <location>
        <begin position="45"/>
        <end position="178"/>
    </location>
</feature>
<keyword evidence="6" id="KW-1185">Reference proteome</keyword>
<sequence>MSQAVRPSDQGSPETIIAGQPITEETPWFLRTDHEAEVLYDTENGVSTVKAGRLSGLVEYLTRHDQLDTSFNHDFLLTYRSFTSSAELFEMLVQRFNIEPPAGLTHAELQVWTQQKQKLIRIRVINILKRWLEQFWVEPDDETTEILLDKIRTFAEASVPTGQTPASQALLAVIEQRRRKEGMTTSPRVSMHNVNMPAPLLPKKMKKLKLVEINPIEIARQLTLIEFQLYSKIRLDECLNKAWQKKADAGAREPAPNIRALIHHSNQLANWVGGMILAKDDLKKRVRVIKHFVEVADACRSMKNYSTAISIISGLGTAPVYRLGRTWSQVSERTCAVLEPVRQLVASTKNFYEYRETLRLANPPCIPFLGVYLMDLTFIEDGNPSLTPSGMVNFSKRRKAAAVIRDIQRFQTSPFLFKPVPELQEFIVGNLQAARDVNEMHERSLQLEPRTPQEENNGGEVPYVSTGSHMSAFLMASMAMR</sequence>
<dbReference type="Gene3D" id="1.10.840.10">
    <property type="entry name" value="Ras guanine-nucleotide exchange factors catalytic domain"/>
    <property type="match status" value="1"/>
</dbReference>
<dbReference type="SMART" id="SM00147">
    <property type="entry name" value="RasGEF"/>
    <property type="match status" value="1"/>
</dbReference>
<dbReference type="InterPro" id="IPR036964">
    <property type="entry name" value="RASGEF_cat_dom_sf"/>
</dbReference>
<proteinExistence type="predicted"/>
<dbReference type="GO" id="GO:0005886">
    <property type="term" value="C:plasma membrane"/>
    <property type="evidence" value="ECO:0007669"/>
    <property type="project" value="TreeGrafter"/>
</dbReference>
<reference evidence="5 6" key="1">
    <citation type="journal article" date="2018" name="Front. Microbiol.">
        <title>Genomic and genetic insights into a cosmopolitan fungus, Paecilomyces variotii (Eurotiales).</title>
        <authorList>
            <person name="Urquhart A.S."/>
            <person name="Mondo S.J."/>
            <person name="Makela M.R."/>
            <person name="Hane J.K."/>
            <person name="Wiebenga A."/>
            <person name="He G."/>
            <person name="Mihaltcheva S."/>
            <person name="Pangilinan J."/>
            <person name="Lipzen A."/>
            <person name="Barry K."/>
            <person name="de Vries R.P."/>
            <person name="Grigoriev I.V."/>
            <person name="Idnurm A."/>
        </authorList>
    </citation>
    <scope>NUCLEOTIDE SEQUENCE [LARGE SCALE GENOMIC DNA]</scope>
    <source>
        <strain evidence="5 6">CBS 101075</strain>
    </source>
</reference>
<dbReference type="PROSITE" id="PS50212">
    <property type="entry name" value="RASGEF_NTER"/>
    <property type="match status" value="1"/>
</dbReference>
<dbReference type="STRING" id="264951.A0A443HKQ3"/>
<dbReference type="Pfam" id="PF00618">
    <property type="entry name" value="RasGEF_N"/>
    <property type="match status" value="1"/>
</dbReference>
<dbReference type="PANTHER" id="PTHR23113:SF368">
    <property type="entry name" value="CELL DIVISION CONTROL PROTEIN 25"/>
    <property type="match status" value="1"/>
</dbReference>
<dbReference type="GO" id="GO:0007265">
    <property type="term" value="P:Ras protein signal transduction"/>
    <property type="evidence" value="ECO:0007669"/>
    <property type="project" value="TreeGrafter"/>
</dbReference>
<evidence type="ECO:0000259" key="4">
    <source>
        <dbReference type="PROSITE" id="PS50212"/>
    </source>
</evidence>
<evidence type="ECO:0000256" key="2">
    <source>
        <dbReference type="PROSITE-ProRule" id="PRU00168"/>
    </source>
</evidence>
<dbReference type="InterPro" id="IPR023578">
    <property type="entry name" value="Ras_GEF_dom_sf"/>
</dbReference>
<dbReference type="PROSITE" id="PS00720">
    <property type="entry name" value="RASGEF"/>
    <property type="match status" value="1"/>
</dbReference>
<keyword evidence="1 2" id="KW-0344">Guanine-nucleotide releasing factor</keyword>
<dbReference type="GeneID" id="39603501"/>
<evidence type="ECO:0000256" key="1">
    <source>
        <dbReference type="ARBA" id="ARBA00022658"/>
    </source>
</evidence>
<accession>A0A443HKQ3</accession>
<dbReference type="PROSITE" id="PS50009">
    <property type="entry name" value="RASGEF_CAT"/>
    <property type="match status" value="1"/>
</dbReference>
<protein>
    <submittedName>
        <fullName evidence="5">Putative guanine nucleotide exchange factor</fullName>
    </submittedName>
</protein>
<evidence type="ECO:0000259" key="3">
    <source>
        <dbReference type="PROSITE" id="PS50009"/>
    </source>
</evidence>
<dbReference type="GO" id="GO:0005085">
    <property type="term" value="F:guanyl-nucleotide exchange factor activity"/>
    <property type="evidence" value="ECO:0007669"/>
    <property type="project" value="UniProtKB-KW"/>
</dbReference>
<dbReference type="CDD" id="cd06224">
    <property type="entry name" value="REM"/>
    <property type="match status" value="1"/>
</dbReference>
<dbReference type="Proteomes" id="UP000283841">
    <property type="component" value="Unassembled WGS sequence"/>
</dbReference>
<dbReference type="SMART" id="SM00229">
    <property type="entry name" value="RasGEFN"/>
    <property type="match status" value="1"/>
</dbReference>
<dbReference type="CDD" id="cd00155">
    <property type="entry name" value="RasGEF"/>
    <property type="match status" value="1"/>
</dbReference>
<dbReference type="VEuPathDB" id="FungiDB:C8Q69DRAFT_96556"/>
<dbReference type="RefSeq" id="XP_028482033.1">
    <property type="nucleotide sequence ID" value="XM_028634224.1"/>
</dbReference>
<dbReference type="SUPFAM" id="SSF48366">
    <property type="entry name" value="Ras GEF"/>
    <property type="match status" value="1"/>
</dbReference>
<dbReference type="Pfam" id="PF00617">
    <property type="entry name" value="RasGEF"/>
    <property type="match status" value="1"/>
</dbReference>
<dbReference type="EMBL" id="RCNU01000013">
    <property type="protein sequence ID" value="RWQ92388.1"/>
    <property type="molecule type" value="Genomic_DNA"/>
</dbReference>
<gene>
    <name evidence="5" type="ORF">C8Q69DRAFT_96556</name>
</gene>
<dbReference type="AlphaFoldDB" id="A0A443HKQ3"/>
<comment type="caution">
    <text evidence="5">The sequence shown here is derived from an EMBL/GenBank/DDBJ whole genome shotgun (WGS) entry which is preliminary data.</text>
</comment>
<dbReference type="InterPro" id="IPR001895">
    <property type="entry name" value="RASGEF_cat_dom"/>
</dbReference>
<dbReference type="InterPro" id="IPR019804">
    <property type="entry name" value="Ras_G-nucl-exch_fac_CS"/>
</dbReference>
<evidence type="ECO:0000313" key="5">
    <source>
        <dbReference type="EMBL" id="RWQ92388.1"/>
    </source>
</evidence>
<name>A0A443HKQ3_BYSSP</name>
<dbReference type="InterPro" id="IPR008937">
    <property type="entry name" value="Ras-like_GEF"/>
</dbReference>
<evidence type="ECO:0000313" key="6">
    <source>
        <dbReference type="Proteomes" id="UP000283841"/>
    </source>
</evidence>
<dbReference type="Gene3D" id="1.20.870.10">
    <property type="entry name" value="Son of sevenless (SoS) protein Chain: S domain 1"/>
    <property type="match status" value="1"/>
</dbReference>
<dbReference type="PANTHER" id="PTHR23113">
    <property type="entry name" value="GUANINE NUCLEOTIDE EXCHANGE FACTOR"/>
    <property type="match status" value="1"/>
</dbReference>
<feature type="domain" description="Ras-GEF" evidence="3">
    <location>
        <begin position="214"/>
        <end position="450"/>
    </location>
</feature>